<dbReference type="AlphaFoldDB" id="E4TNI0"/>
<dbReference type="SUPFAM" id="SSF52980">
    <property type="entry name" value="Restriction endonuclease-like"/>
    <property type="match status" value="1"/>
</dbReference>
<evidence type="ECO:0000313" key="3">
    <source>
        <dbReference type="Proteomes" id="UP000008720"/>
    </source>
</evidence>
<dbReference type="Pfam" id="PF04471">
    <property type="entry name" value="Mrr_cat"/>
    <property type="match status" value="1"/>
</dbReference>
<feature type="domain" description="Restriction endonuclease type IV Mrr" evidence="1">
    <location>
        <begin position="11"/>
        <end position="91"/>
    </location>
</feature>
<organism evidence="2 3">
    <name type="scientific">Marivirga tractuosa (strain ATCC 23168 / DSM 4126 / NBRC 15989 / NCIMB 1408 / VKM B-1430 / H-43)</name>
    <name type="common">Microscilla tractuosa</name>
    <name type="synonym">Flexibacter tractuosus</name>
    <dbReference type="NCBI Taxonomy" id="643867"/>
    <lineage>
        <taxon>Bacteria</taxon>
        <taxon>Pseudomonadati</taxon>
        <taxon>Bacteroidota</taxon>
        <taxon>Cytophagia</taxon>
        <taxon>Cytophagales</taxon>
        <taxon>Marivirgaceae</taxon>
        <taxon>Marivirga</taxon>
    </lineage>
</organism>
<dbReference type="HOGENOM" id="CLU_1545814_0_0_10"/>
<dbReference type="InterPro" id="IPR007560">
    <property type="entry name" value="Restrct_endonuc_IV_Mrr"/>
</dbReference>
<evidence type="ECO:0000259" key="1">
    <source>
        <dbReference type="Pfam" id="PF04471"/>
    </source>
</evidence>
<dbReference type="InterPro" id="IPR011335">
    <property type="entry name" value="Restrct_endonuc-II-like"/>
</dbReference>
<dbReference type="GO" id="GO:0003677">
    <property type="term" value="F:DNA binding"/>
    <property type="evidence" value="ECO:0007669"/>
    <property type="project" value="InterPro"/>
</dbReference>
<dbReference type="OrthoDB" id="2960996at2"/>
<sequence length="173" mass="20135">MKIDFSEIDHWAEFEDLAAAYFRECINLDDNQIVSVKVESSGEGPDGGRDILVTSLVDDSIVTFERKWVIQCKFYDTLYKSNLDKINIPTLIREYDASGYLLIAKNSVQAGVTQTFENLRNNCRDGYQYEVWNGNHFINKLIFVGNLHQQFFPKYYVYTKEMEAKMTQIKAKQ</sequence>
<accession>E4TNI0</accession>
<protein>
    <recommendedName>
        <fullName evidence="1">Restriction endonuclease type IV Mrr domain-containing protein</fullName>
    </recommendedName>
</protein>
<dbReference type="GO" id="GO:0004519">
    <property type="term" value="F:endonuclease activity"/>
    <property type="evidence" value="ECO:0007669"/>
    <property type="project" value="InterPro"/>
</dbReference>
<dbReference type="RefSeq" id="WP_013452588.1">
    <property type="nucleotide sequence ID" value="NC_014759.1"/>
</dbReference>
<gene>
    <name evidence="2" type="ordered locus">Ftrac_0431</name>
</gene>
<dbReference type="eggNOG" id="ENOG5032PK2">
    <property type="taxonomic scope" value="Bacteria"/>
</dbReference>
<dbReference type="STRING" id="643867.Ftrac_0431"/>
<keyword evidence="3" id="KW-1185">Reference proteome</keyword>
<name>E4TNI0_MARTH</name>
<dbReference type="KEGG" id="mtt:Ftrac_0431"/>
<reference evidence="2 3" key="1">
    <citation type="journal article" date="2011" name="Stand. Genomic Sci.">
        <title>Complete genome sequence of Marivirga tractuosa type strain (H-43).</title>
        <authorList>
            <person name="Pagani I."/>
            <person name="Chertkov O."/>
            <person name="Lapidus A."/>
            <person name="Lucas S."/>
            <person name="Del Rio T.G."/>
            <person name="Tice H."/>
            <person name="Copeland A."/>
            <person name="Cheng J.F."/>
            <person name="Nolan M."/>
            <person name="Saunders E."/>
            <person name="Pitluck S."/>
            <person name="Held B."/>
            <person name="Goodwin L."/>
            <person name="Liolios K."/>
            <person name="Ovchinikova G."/>
            <person name="Ivanova N."/>
            <person name="Mavromatis K."/>
            <person name="Pati A."/>
            <person name="Chen A."/>
            <person name="Palaniappan K."/>
            <person name="Land M."/>
            <person name="Hauser L."/>
            <person name="Jeffries C.D."/>
            <person name="Detter J.C."/>
            <person name="Han C."/>
            <person name="Tapia R."/>
            <person name="Ngatchou-Djao O.D."/>
            <person name="Rohde M."/>
            <person name="Goker M."/>
            <person name="Spring S."/>
            <person name="Sikorski J."/>
            <person name="Woyke T."/>
            <person name="Bristow J."/>
            <person name="Eisen J.A."/>
            <person name="Markowitz V."/>
            <person name="Hugenholtz P."/>
            <person name="Klenk H.P."/>
            <person name="Kyrpides N.C."/>
        </authorList>
    </citation>
    <scope>NUCLEOTIDE SEQUENCE [LARGE SCALE GENOMIC DNA]</scope>
    <source>
        <strain evidence="3">ATCC 23168 / DSM 4126 / NBRC 15989 / NCIMB 1408 / VKM B-1430 / H-43</strain>
    </source>
</reference>
<dbReference type="EMBL" id="CP002349">
    <property type="protein sequence ID" value="ADR20437.1"/>
    <property type="molecule type" value="Genomic_DNA"/>
</dbReference>
<evidence type="ECO:0000313" key="2">
    <source>
        <dbReference type="EMBL" id="ADR20437.1"/>
    </source>
</evidence>
<dbReference type="GO" id="GO:0009307">
    <property type="term" value="P:DNA restriction-modification system"/>
    <property type="evidence" value="ECO:0007669"/>
    <property type="project" value="InterPro"/>
</dbReference>
<proteinExistence type="predicted"/>
<dbReference type="Proteomes" id="UP000008720">
    <property type="component" value="Chromosome"/>
</dbReference>